<organism evidence="1 2">
    <name type="scientific">Haemonchus contortus</name>
    <name type="common">Barber pole worm</name>
    <dbReference type="NCBI Taxonomy" id="6289"/>
    <lineage>
        <taxon>Eukaryota</taxon>
        <taxon>Metazoa</taxon>
        <taxon>Ecdysozoa</taxon>
        <taxon>Nematoda</taxon>
        <taxon>Chromadorea</taxon>
        <taxon>Rhabditida</taxon>
        <taxon>Rhabditina</taxon>
        <taxon>Rhabditomorpha</taxon>
        <taxon>Strongyloidea</taxon>
        <taxon>Trichostrongylidae</taxon>
        <taxon>Haemonchus</taxon>
    </lineage>
</organism>
<reference evidence="2" key="1">
    <citation type="submission" date="2020-12" db="UniProtKB">
        <authorList>
            <consortium name="WormBaseParasite"/>
        </authorList>
    </citation>
    <scope>IDENTIFICATION</scope>
    <source>
        <strain evidence="2">MHco3</strain>
    </source>
</reference>
<proteinExistence type="predicted"/>
<protein>
    <submittedName>
        <fullName evidence="2">Transposase</fullName>
    </submittedName>
</protein>
<dbReference type="Proteomes" id="UP000025227">
    <property type="component" value="Unplaced"/>
</dbReference>
<dbReference type="WBParaSite" id="HCON_00067110-00001">
    <property type="protein sequence ID" value="HCON_00067110-00001"/>
    <property type="gene ID" value="HCON_00067110"/>
</dbReference>
<name>A0A7I4Y8K1_HAECO</name>
<evidence type="ECO:0000313" key="1">
    <source>
        <dbReference type="Proteomes" id="UP000025227"/>
    </source>
</evidence>
<evidence type="ECO:0000313" key="2">
    <source>
        <dbReference type="WBParaSite" id="HCON_00067110-00001"/>
    </source>
</evidence>
<sequence length="304" mass="35000">MCRNKSNPTAMGHKRVWWQSITSRAVQRIVFGKHNCVVGPNRDQGSLWQRQFRRVQPILGGRDPVGITGRQAFRSATRRTLPIWQRQMGKRRKIASLRDQDRHETVKLVNATTGCIFFCWLMAAPLKKIGGIISKGGRPSNQLEFVMKPRLCDIMFWPEPGSVHGNRLLSRVNYPSTRAATTRCSSPTTALRLQSTPQVFDALTPQNFDFLLAQLDLDVLPRLRFFDVIGRYCSSRTPHYWTSMLLGYHPICSMASDVLLYGDRPVARFTLSKRRLWKEETSAREVFHYEDEDGRQTFLEKGGW</sequence>
<accession>A0A7I4Y8K1</accession>
<dbReference type="AlphaFoldDB" id="A0A7I4Y8K1"/>
<keyword evidence="1" id="KW-1185">Reference proteome</keyword>